<sequence length="30" mass="3540">MNEEKLSVIPENDVLINFKYLLLRSCIEES</sequence>
<dbReference type="AlphaFoldDB" id="X1QU96"/>
<name>X1QU96_9ZZZZ</name>
<proteinExistence type="predicted"/>
<comment type="caution">
    <text evidence="1">The sequence shown here is derived from an EMBL/GenBank/DDBJ whole genome shotgun (WGS) entry which is preliminary data.</text>
</comment>
<dbReference type="EMBL" id="BARV01039555">
    <property type="protein sequence ID" value="GAI46854.1"/>
    <property type="molecule type" value="Genomic_DNA"/>
</dbReference>
<evidence type="ECO:0000313" key="1">
    <source>
        <dbReference type="EMBL" id="GAI46854.1"/>
    </source>
</evidence>
<feature type="non-terminal residue" evidence="1">
    <location>
        <position position="30"/>
    </location>
</feature>
<accession>X1QU96</accession>
<organism evidence="1">
    <name type="scientific">marine sediment metagenome</name>
    <dbReference type="NCBI Taxonomy" id="412755"/>
    <lineage>
        <taxon>unclassified sequences</taxon>
        <taxon>metagenomes</taxon>
        <taxon>ecological metagenomes</taxon>
    </lineage>
</organism>
<protein>
    <submittedName>
        <fullName evidence="1">Uncharacterized protein</fullName>
    </submittedName>
</protein>
<gene>
    <name evidence="1" type="ORF">S06H3_60592</name>
</gene>
<reference evidence="1" key="1">
    <citation type="journal article" date="2014" name="Front. Microbiol.">
        <title>High frequency of phylogenetically diverse reductive dehalogenase-homologous genes in deep subseafloor sedimentary metagenomes.</title>
        <authorList>
            <person name="Kawai M."/>
            <person name="Futagami T."/>
            <person name="Toyoda A."/>
            <person name="Takaki Y."/>
            <person name="Nishi S."/>
            <person name="Hori S."/>
            <person name="Arai W."/>
            <person name="Tsubouchi T."/>
            <person name="Morono Y."/>
            <person name="Uchiyama I."/>
            <person name="Ito T."/>
            <person name="Fujiyama A."/>
            <person name="Inagaki F."/>
            <person name="Takami H."/>
        </authorList>
    </citation>
    <scope>NUCLEOTIDE SEQUENCE</scope>
    <source>
        <strain evidence="1">Expedition CK06-06</strain>
    </source>
</reference>